<accession>A0ACB7Y778</accession>
<reference evidence="1 2" key="1">
    <citation type="journal article" date="2021" name="Hortic Res">
        <title>High-quality reference genome and annotation aids understanding of berry development for evergreen blueberry (Vaccinium darrowii).</title>
        <authorList>
            <person name="Yu J."/>
            <person name="Hulse-Kemp A.M."/>
            <person name="Babiker E."/>
            <person name="Staton M."/>
        </authorList>
    </citation>
    <scope>NUCLEOTIDE SEQUENCE [LARGE SCALE GENOMIC DNA]</scope>
    <source>
        <strain evidence="2">cv. NJ 8807/NJ 8810</strain>
        <tissue evidence="1">Young leaf</tissue>
    </source>
</reference>
<proteinExistence type="predicted"/>
<dbReference type="EMBL" id="CM037157">
    <property type="protein sequence ID" value="KAH7849270.1"/>
    <property type="molecule type" value="Genomic_DNA"/>
</dbReference>
<evidence type="ECO:0000313" key="2">
    <source>
        <dbReference type="Proteomes" id="UP000828048"/>
    </source>
</evidence>
<sequence>MAFSSIDLAVLRSWWDSFTAAEKELFKATFGGIASLLPVVVTEGFLQAVCRFWCPSLNLFRFGMNELTPSVEEYHKFLQMRPSLDILARFPFRASPKLALSRLTGIKKSFVDVGVEDGIPVVNVEFLTRFFAVPGSYDTSQNPFMHHGGDGPVPLSRRMNALGFVLLAGLFFPREDGRLDMRVALYVEEILAGRTIIPILLAETFRSLTAFSLNPSGHFGGCIELLFVWLVGHVVQHGLIRPQWFNGIPIDLFIERQGNLKNMPGNFQRWLSTFENLTPDTIIWNLGLVSDCSVSLAGLGLSFLPLVGLFGVVPYFGARIIRQFGVIQEIPPDVSILPSARFCFDFPLSRADPLIQEAEAYWGEREVLLLKKVLDKPPATTEYSKWIQEQIAPNVGTSTVRPQSVTQRGKKKTETLEQTRAGLREQINTLQAALNDARGTESSTSTLTALEDSLAAAESERDRLTRECLLLQEETMTLRESMSTLQGQFDALTLEREGLQHQLVATQHAHGIERDQFVTMTTQLRSELSFAHGFYPSGELDASLVRSFLTIVENLSAVDTSGNVDEHTLLQYYRNALLVFQSILNGFAGGNP</sequence>
<dbReference type="Proteomes" id="UP000828048">
    <property type="component" value="Chromosome 7"/>
</dbReference>
<keyword evidence="2" id="KW-1185">Reference proteome</keyword>
<organism evidence="1 2">
    <name type="scientific">Vaccinium darrowii</name>
    <dbReference type="NCBI Taxonomy" id="229202"/>
    <lineage>
        <taxon>Eukaryota</taxon>
        <taxon>Viridiplantae</taxon>
        <taxon>Streptophyta</taxon>
        <taxon>Embryophyta</taxon>
        <taxon>Tracheophyta</taxon>
        <taxon>Spermatophyta</taxon>
        <taxon>Magnoliopsida</taxon>
        <taxon>eudicotyledons</taxon>
        <taxon>Gunneridae</taxon>
        <taxon>Pentapetalae</taxon>
        <taxon>asterids</taxon>
        <taxon>Ericales</taxon>
        <taxon>Ericaceae</taxon>
        <taxon>Vaccinioideae</taxon>
        <taxon>Vaccinieae</taxon>
        <taxon>Vaccinium</taxon>
    </lineage>
</organism>
<comment type="caution">
    <text evidence="1">The sequence shown here is derived from an EMBL/GenBank/DDBJ whole genome shotgun (WGS) entry which is preliminary data.</text>
</comment>
<gene>
    <name evidence="1" type="ORF">Vadar_015435</name>
</gene>
<name>A0ACB7Y778_9ERIC</name>
<protein>
    <submittedName>
        <fullName evidence="1">Uncharacterized protein</fullName>
    </submittedName>
</protein>
<evidence type="ECO:0000313" key="1">
    <source>
        <dbReference type="EMBL" id="KAH7849270.1"/>
    </source>
</evidence>